<keyword evidence="3" id="KW-0813">Transport</keyword>
<organism evidence="12">
    <name type="scientific">Medioppia subpectinata</name>
    <dbReference type="NCBI Taxonomy" id="1979941"/>
    <lineage>
        <taxon>Eukaryota</taxon>
        <taxon>Metazoa</taxon>
        <taxon>Ecdysozoa</taxon>
        <taxon>Arthropoda</taxon>
        <taxon>Chelicerata</taxon>
        <taxon>Arachnida</taxon>
        <taxon>Acari</taxon>
        <taxon>Acariformes</taxon>
        <taxon>Sarcoptiformes</taxon>
        <taxon>Oribatida</taxon>
        <taxon>Brachypylina</taxon>
        <taxon>Oppioidea</taxon>
        <taxon>Oppiidae</taxon>
        <taxon>Medioppia</taxon>
    </lineage>
</organism>
<accession>A0A7R9Q401</accession>
<keyword evidence="7" id="KW-0067">ATP-binding</keyword>
<dbReference type="InterPro" id="IPR056264">
    <property type="entry name" value="R2_ABCA1-4-like"/>
</dbReference>
<dbReference type="InterPro" id="IPR003439">
    <property type="entry name" value="ABC_transporter-like_ATP-bd"/>
</dbReference>
<feature type="transmembrane region" description="Helical" evidence="10">
    <location>
        <begin position="43"/>
        <end position="65"/>
    </location>
</feature>
<keyword evidence="6" id="KW-0547">Nucleotide-binding</keyword>
<dbReference type="GO" id="GO:0016887">
    <property type="term" value="F:ATP hydrolysis activity"/>
    <property type="evidence" value="ECO:0007669"/>
    <property type="project" value="InterPro"/>
</dbReference>
<comment type="similarity">
    <text evidence="2">Belongs to the ABC transporter superfamily. ABCA family.</text>
</comment>
<dbReference type="SUPFAM" id="SSF52540">
    <property type="entry name" value="P-loop containing nucleoside triphosphate hydrolases"/>
    <property type="match status" value="1"/>
</dbReference>
<dbReference type="Pfam" id="PF23321">
    <property type="entry name" value="R1_ABCA1"/>
    <property type="match status" value="1"/>
</dbReference>
<reference evidence="12" key="1">
    <citation type="submission" date="2020-11" db="EMBL/GenBank/DDBJ databases">
        <authorList>
            <person name="Tran Van P."/>
        </authorList>
    </citation>
    <scope>NUCLEOTIDE SEQUENCE</scope>
</reference>
<sequence length="522" mass="59371">PATGFTFISLYNIIIGTMAITIQIGFTYRYSYLYEIETQFKTFMYYYGLEMISFLTPVTLFFNGITSLNQILYNNYCQVFEAKGLANTSCASDKPNDRNICCLPKCESNYTEYEVFYAKTVHTLRIDSFNTDCYQHLNPFTYMTGYYIRFILYGLLYMCINCLSAYLNVFLAKEWSEIISMNSKTSTKTGLVSLIADNLTKKFSKSVIIPNKLSFMVNKEECFGLLGTNGSGKTTTFRLLTGDLDRDSGNAYLGSDADLLNNKKTFYSRIGYCPQNDALLDRLTGMQTLLFFGRLRGLERNALKTFIAHITDKFELNRIINSRLSTYSGGNRRKLSLAVALIGTPRLLLLDEPTNGVDPDSRLKIWGLLRDLMSTSKVSILLTSHNMSECEALCSRLAIVSKGVIKSVGYVSQLKTCFAKGYDIILKVRNDSNEEIIDKLKAKMSSTFGNKCLLKYDNYGVIYYNLIRRDIKLSQIFQSLQTLKHEFEFEDYFVANASLEQAFLSIVASNERSPQVGYSQIY</sequence>
<evidence type="ECO:0000256" key="1">
    <source>
        <dbReference type="ARBA" id="ARBA00004141"/>
    </source>
</evidence>
<dbReference type="InterPro" id="IPR027417">
    <property type="entry name" value="P-loop_NTPase"/>
</dbReference>
<dbReference type="Pfam" id="PF00005">
    <property type="entry name" value="ABC_tran"/>
    <property type="match status" value="1"/>
</dbReference>
<feature type="transmembrane region" description="Helical" evidence="10">
    <location>
        <begin position="6"/>
        <end position="31"/>
    </location>
</feature>
<dbReference type="FunFam" id="3.40.50.300:FF:000335">
    <property type="entry name" value="ATP binding cassette subfamily A member 5"/>
    <property type="match status" value="1"/>
</dbReference>
<evidence type="ECO:0000256" key="10">
    <source>
        <dbReference type="SAM" id="Phobius"/>
    </source>
</evidence>
<keyword evidence="13" id="KW-1185">Reference proteome</keyword>
<keyword evidence="9 10" id="KW-0472">Membrane</keyword>
<evidence type="ECO:0000256" key="2">
    <source>
        <dbReference type="ARBA" id="ARBA00008869"/>
    </source>
</evidence>
<feature type="domain" description="ABC transporter" evidence="11">
    <location>
        <begin position="194"/>
        <end position="427"/>
    </location>
</feature>
<dbReference type="InterPro" id="IPR003593">
    <property type="entry name" value="AAA+_ATPase"/>
</dbReference>
<proteinExistence type="inferred from homology"/>
<keyword evidence="4 10" id="KW-0812">Transmembrane</keyword>
<protein>
    <recommendedName>
        <fullName evidence="11">ABC transporter domain-containing protein</fullName>
    </recommendedName>
</protein>
<evidence type="ECO:0000256" key="8">
    <source>
        <dbReference type="ARBA" id="ARBA00022989"/>
    </source>
</evidence>
<evidence type="ECO:0000256" key="4">
    <source>
        <dbReference type="ARBA" id="ARBA00022692"/>
    </source>
</evidence>
<dbReference type="CDD" id="cd03263">
    <property type="entry name" value="ABC_subfamily_A"/>
    <property type="match status" value="1"/>
</dbReference>
<dbReference type="EMBL" id="OC862869">
    <property type="protein sequence ID" value="CAD7630586.1"/>
    <property type="molecule type" value="Genomic_DNA"/>
</dbReference>
<dbReference type="InterPro" id="IPR026082">
    <property type="entry name" value="ABCA"/>
</dbReference>
<dbReference type="Proteomes" id="UP000759131">
    <property type="component" value="Unassembled WGS sequence"/>
</dbReference>
<keyword evidence="8 10" id="KW-1133">Transmembrane helix</keyword>
<gene>
    <name evidence="12" type="ORF">OSB1V03_LOCUS10998</name>
</gene>
<evidence type="ECO:0000256" key="9">
    <source>
        <dbReference type="ARBA" id="ARBA00023136"/>
    </source>
</evidence>
<dbReference type="GO" id="GO:0005524">
    <property type="term" value="F:ATP binding"/>
    <property type="evidence" value="ECO:0007669"/>
    <property type="project" value="UniProtKB-KW"/>
</dbReference>
<dbReference type="OrthoDB" id="6512918at2759"/>
<dbReference type="PANTHER" id="PTHR19229">
    <property type="entry name" value="ATP-BINDING CASSETTE TRANSPORTER SUBFAMILY A ABCA"/>
    <property type="match status" value="1"/>
</dbReference>
<dbReference type="GO" id="GO:0140359">
    <property type="term" value="F:ABC-type transporter activity"/>
    <property type="evidence" value="ECO:0007669"/>
    <property type="project" value="InterPro"/>
</dbReference>
<evidence type="ECO:0000256" key="7">
    <source>
        <dbReference type="ARBA" id="ARBA00022840"/>
    </source>
</evidence>
<dbReference type="PROSITE" id="PS00211">
    <property type="entry name" value="ABC_TRANSPORTER_1"/>
    <property type="match status" value="1"/>
</dbReference>
<dbReference type="GO" id="GO:0005319">
    <property type="term" value="F:lipid transporter activity"/>
    <property type="evidence" value="ECO:0007669"/>
    <property type="project" value="TreeGrafter"/>
</dbReference>
<evidence type="ECO:0000256" key="6">
    <source>
        <dbReference type="ARBA" id="ARBA00022741"/>
    </source>
</evidence>
<evidence type="ECO:0000256" key="3">
    <source>
        <dbReference type="ARBA" id="ARBA00022448"/>
    </source>
</evidence>
<evidence type="ECO:0000313" key="12">
    <source>
        <dbReference type="EMBL" id="CAD7630586.1"/>
    </source>
</evidence>
<dbReference type="AlphaFoldDB" id="A0A7R9Q401"/>
<feature type="transmembrane region" description="Helical" evidence="10">
    <location>
        <begin position="146"/>
        <end position="171"/>
    </location>
</feature>
<evidence type="ECO:0000313" key="13">
    <source>
        <dbReference type="Proteomes" id="UP000759131"/>
    </source>
</evidence>
<evidence type="ECO:0000256" key="5">
    <source>
        <dbReference type="ARBA" id="ARBA00022737"/>
    </source>
</evidence>
<dbReference type="EMBL" id="CAJPIZ010008294">
    <property type="protein sequence ID" value="CAG2111016.1"/>
    <property type="molecule type" value="Genomic_DNA"/>
</dbReference>
<feature type="non-terminal residue" evidence="12">
    <location>
        <position position="522"/>
    </location>
</feature>
<dbReference type="PROSITE" id="PS50893">
    <property type="entry name" value="ABC_TRANSPORTER_2"/>
    <property type="match status" value="1"/>
</dbReference>
<dbReference type="InterPro" id="IPR017871">
    <property type="entry name" value="ABC_transporter-like_CS"/>
</dbReference>
<dbReference type="GO" id="GO:0016020">
    <property type="term" value="C:membrane"/>
    <property type="evidence" value="ECO:0007669"/>
    <property type="project" value="UniProtKB-SubCell"/>
</dbReference>
<dbReference type="SMART" id="SM00382">
    <property type="entry name" value="AAA"/>
    <property type="match status" value="1"/>
</dbReference>
<dbReference type="PANTHER" id="PTHR19229:SF36">
    <property type="entry name" value="ATP-BINDING CASSETTE SUB-FAMILY A MEMBER 2"/>
    <property type="match status" value="1"/>
</dbReference>
<name>A0A7R9Q401_9ACAR</name>
<evidence type="ECO:0000259" key="11">
    <source>
        <dbReference type="PROSITE" id="PS50893"/>
    </source>
</evidence>
<comment type="subcellular location">
    <subcellularLocation>
        <location evidence="1">Membrane</location>
        <topology evidence="1">Multi-pass membrane protein</topology>
    </subcellularLocation>
</comment>
<dbReference type="Gene3D" id="3.40.50.300">
    <property type="entry name" value="P-loop containing nucleotide triphosphate hydrolases"/>
    <property type="match status" value="1"/>
</dbReference>
<keyword evidence="5" id="KW-0677">Repeat</keyword>